<feature type="transmembrane region" description="Helical" evidence="1">
    <location>
        <begin position="20"/>
        <end position="43"/>
    </location>
</feature>
<keyword evidence="1" id="KW-1133">Transmembrane helix</keyword>
<evidence type="ECO:0000313" key="2">
    <source>
        <dbReference type="EMBL" id="OGL86213.1"/>
    </source>
</evidence>
<dbReference type="Proteomes" id="UP000176593">
    <property type="component" value="Unassembled WGS sequence"/>
</dbReference>
<name>A0A1F7V6V2_9BACT</name>
<comment type="caution">
    <text evidence="2">The sequence shown here is derived from an EMBL/GenBank/DDBJ whole genome shotgun (WGS) entry which is preliminary data.</text>
</comment>
<dbReference type="AlphaFoldDB" id="A0A1F7V6V2"/>
<accession>A0A1F7V6V2</accession>
<keyword evidence="1" id="KW-0472">Membrane</keyword>
<evidence type="ECO:0000256" key="1">
    <source>
        <dbReference type="SAM" id="Phobius"/>
    </source>
</evidence>
<reference evidence="2 3" key="1">
    <citation type="journal article" date="2016" name="Nat. Commun.">
        <title>Thousands of microbial genomes shed light on interconnected biogeochemical processes in an aquifer system.</title>
        <authorList>
            <person name="Anantharaman K."/>
            <person name="Brown C.T."/>
            <person name="Hug L.A."/>
            <person name="Sharon I."/>
            <person name="Castelle C.J."/>
            <person name="Probst A.J."/>
            <person name="Thomas B.C."/>
            <person name="Singh A."/>
            <person name="Wilkins M.J."/>
            <person name="Karaoz U."/>
            <person name="Brodie E.L."/>
            <person name="Williams K.H."/>
            <person name="Hubbard S.S."/>
            <person name="Banfield J.F."/>
        </authorList>
    </citation>
    <scope>NUCLEOTIDE SEQUENCE [LARGE SCALE GENOMIC DNA]</scope>
</reference>
<keyword evidence="1" id="KW-0812">Transmembrane</keyword>
<protein>
    <submittedName>
        <fullName evidence="2">Uncharacterized protein</fullName>
    </submittedName>
</protein>
<feature type="transmembrane region" description="Helical" evidence="1">
    <location>
        <begin position="88"/>
        <end position="109"/>
    </location>
</feature>
<sequence length="134" mass="15216">MNMFNPLFWFSMQAANVGGVSGKVLLGFFLLLILVGIVCRIVLMHTSADRYLKLIGKRVITCSLTMGFIGVVLFFFSYEGIQLFGARFLYPLWVIGFVAWGAFLVKFAMKEVPALREKNIREHAKSKYIPGRKK</sequence>
<evidence type="ECO:0000313" key="3">
    <source>
        <dbReference type="Proteomes" id="UP000176593"/>
    </source>
</evidence>
<gene>
    <name evidence="2" type="ORF">A3I41_01425</name>
</gene>
<feature type="transmembrane region" description="Helical" evidence="1">
    <location>
        <begin position="55"/>
        <end position="76"/>
    </location>
</feature>
<proteinExistence type="predicted"/>
<organism evidence="2 3">
    <name type="scientific">Candidatus Uhrbacteria bacterium RIFCSPLOWO2_02_FULL_48_18</name>
    <dbReference type="NCBI Taxonomy" id="1802408"/>
    <lineage>
        <taxon>Bacteria</taxon>
        <taxon>Candidatus Uhriibacteriota</taxon>
    </lineage>
</organism>
<dbReference type="EMBL" id="MGEQ01000010">
    <property type="protein sequence ID" value="OGL86213.1"/>
    <property type="molecule type" value="Genomic_DNA"/>
</dbReference>